<keyword evidence="9" id="KW-0238">DNA-binding</keyword>
<dbReference type="CDD" id="cd17932">
    <property type="entry name" value="DEXQc_UvrD"/>
    <property type="match status" value="1"/>
</dbReference>
<evidence type="ECO:0000256" key="12">
    <source>
        <dbReference type="ARBA" id="ARBA00034617"/>
    </source>
</evidence>
<evidence type="ECO:0000259" key="16">
    <source>
        <dbReference type="PROSITE" id="PS51198"/>
    </source>
</evidence>
<dbReference type="SUPFAM" id="SSF52540">
    <property type="entry name" value="P-loop containing nucleoside triphosphate hydrolases"/>
    <property type="match status" value="1"/>
</dbReference>
<evidence type="ECO:0000256" key="9">
    <source>
        <dbReference type="ARBA" id="ARBA00023125"/>
    </source>
</evidence>
<dbReference type="PROSITE" id="PS51217">
    <property type="entry name" value="UVRD_HELICASE_CTER"/>
    <property type="match status" value="1"/>
</dbReference>
<evidence type="ECO:0000256" key="11">
    <source>
        <dbReference type="ARBA" id="ARBA00023235"/>
    </source>
</evidence>
<dbReference type="Pfam" id="PF00580">
    <property type="entry name" value="UvrD-helicase"/>
    <property type="match status" value="1"/>
</dbReference>
<dbReference type="Pfam" id="PF13361">
    <property type="entry name" value="UvrD_C"/>
    <property type="match status" value="1"/>
</dbReference>
<dbReference type="Gene3D" id="3.90.320.10">
    <property type="match status" value="1"/>
</dbReference>
<gene>
    <name evidence="18" type="ORF">C4544_05780</name>
</gene>
<keyword evidence="7" id="KW-0269">Exonuclease</keyword>
<keyword evidence="8 15" id="KW-0067">ATP-binding</keyword>
<feature type="domain" description="UvrD-like helicase ATP-binding" evidence="16">
    <location>
        <begin position="6"/>
        <end position="328"/>
    </location>
</feature>
<evidence type="ECO:0000256" key="2">
    <source>
        <dbReference type="ARBA" id="ARBA00022722"/>
    </source>
</evidence>
<evidence type="ECO:0000256" key="15">
    <source>
        <dbReference type="PROSITE-ProRule" id="PRU00560"/>
    </source>
</evidence>
<dbReference type="GO" id="GO:0004527">
    <property type="term" value="F:exonuclease activity"/>
    <property type="evidence" value="ECO:0007669"/>
    <property type="project" value="UniProtKB-KW"/>
</dbReference>
<dbReference type="EMBL" id="QZJW01000050">
    <property type="protein sequence ID" value="RJO60251.1"/>
    <property type="molecule type" value="Genomic_DNA"/>
</dbReference>
<name>A0A419DAU1_9BACT</name>
<dbReference type="InterPro" id="IPR014017">
    <property type="entry name" value="DNA_helicase_UvrD-like_C"/>
</dbReference>
<dbReference type="GO" id="GO:0000725">
    <property type="term" value="P:recombinational repair"/>
    <property type="evidence" value="ECO:0007669"/>
    <property type="project" value="TreeGrafter"/>
</dbReference>
<reference evidence="18 19" key="1">
    <citation type="journal article" date="2017" name="ISME J.">
        <title>Energy and carbon metabolisms in a deep terrestrial subsurface fluid microbial community.</title>
        <authorList>
            <person name="Momper L."/>
            <person name="Jungbluth S.P."/>
            <person name="Lee M.D."/>
            <person name="Amend J.P."/>
        </authorList>
    </citation>
    <scope>NUCLEOTIDE SEQUENCE [LARGE SCALE GENOMIC DNA]</scope>
    <source>
        <strain evidence="18">SURF_29</strain>
    </source>
</reference>
<proteinExistence type="inferred from homology"/>
<dbReference type="PANTHER" id="PTHR11070:SF2">
    <property type="entry name" value="ATP-DEPENDENT DNA HELICASE SRS2"/>
    <property type="match status" value="1"/>
</dbReference>
<dbReference type="InterPro" id="IPR027417">
    <property type="entry name" value="P-loop_NTPase"/>
</dbReference>
<dbReference type="InterPro" id="IPR000212">
    <property type="entry name" value="DNA_helicase_UvrD/REP"/>
</dbReference>
<evidence type="ECO:0000256" key="13">
    <source>
        <dbReference type="ARBA" id="ARBA00034808"/>
    </source>
</evidence>
<keyword evidence="4" id="KW-0227">DNA damage</keyword>
<dbReference type="GO" id="GO:0003677">
    <property type="term" value="F:DNA binding"/>
    <property type="evidence" value="ECO:0007669"/>
    <property type="project" value="UniProtKB-KW"/>
</dbReference>
<feature type="binding site" evidence="15">
    <location>
        <begin position="27"/>
        <end position="34"/>
    </location>
    <ligand>
        <name>ATP</name>
        <dbReference type="ChEBI" id="CHEBI:30616"/>
    </ligand>
</feature>
<organism evidence="18 19">
    <name type="scientific">candidate division WS5 bacterium</name>
    <dbReference type="NCBI Taxonomy" id="2093353"/>
    <lineage>
        <taxon>Bacteria</taxon>
        <taxon>candidate division WS5</taxon>
    </lineage>
</organism>
<comment type="caution">
    <text evidence="18">The sequence shown here is derived from an EMBL/GenBank/DDBJ whole genome shotgun (WGS) entry which is preliminary data.</text>
</comment>
<protein>
    <recommendedName>
        <fullName evidence="13">DNA 3'-5' helicase</fullName>
        <ecNumber evidence="13">5.6.2.4</ecNumber>
    </recommendedName>
</protein>
<evidence type="ECO:0000256" key="14">
    <source>
        <dbReference type="ARBA" id="ARBA00048988"/>
    </source>
</evidence>
<comment type="similarity">
    <text evidence="1">Belongs to the helicase family. UvrD subfamily.</text>
</comment>
<dbReference type="Pfam" id="PF12705">
    <property type="entry name" value="PDDEXK_1"/>
    <property type="match status" value="2"/>
</dbReference>
<dbReference type="Gene3D" id="1.10.10.160">
    <property type="match status" value="1"/>
</dbReference>
<evidence type="ECO:0000256" key="1">
    <source>
        <dbReference type="ARBA" id="ARBA00009922"/>
    </source>
</evidence>
<dbReference type="AlphaFoldDB" id="A0A419DAU1"/>
<evidence type="ECO:0000256" key="4">
    <source>
        <dbReference type="ARBA" id="ARBA00022763"/>
    </source>
</evidence>
<keyword evidence="6 15" id="KW-0347">Helicase</keyword>
<dbReference type="Proteomes" id="UP000285655">
    <property type="component" value="Unassembled WGS sequence"/>
</dbReference>
<evidence type="ECO:0000256" key="10">
    <source>
        <dbReference type="ARBA" id="ARBA00023204"/>
    </source>
</evidence>
<evidence type="ECO:0000256" key="3">
    <source>
        <dbReference type="ARBA" id="ARBA00022741"/>
    </source>
</evidence>
<keyword evidence="2" id="KW-0540">Nuclease</keyword>
<dbReference type="InterPro" id="IPR013986">
    <property type="entry name" value="DExx_box_DNA_helicase_dom_sf"/>
</dbReference>
<comment type="catalytic activity">
    <reaction evidence="14">
        <text>ATP + H2O = ADP + phosphate + H(+)</text>
        <dbReference type="Rhea" id="RHEA:13065"/>
        <dbReference type="ChEBI" id="CHEBI:15377"/>
        <dbReference type="ChEBI" id="CHEBI:15378"/>
        <dbReference type="ChEBI" id="CHEBI:30616"/>
        <dbReference type="ChEBI" id="CHEBI:43474"/>
        <dbReference type="ChEBI" id="CHEBI:456216"/>
        <dbReference type="EC" id="5.6.2.4"/>
    </reaction>
</comment>
<dbReference type="GO" id="GO:0005829">
    <property type="term" value="C:cytosol"/>
    <property type="evidence" value="ECO:0007669"/>
    <property type="project" value="TreeGrafter"/>
</dbReference>
<dbReference type="Gene3D" id="3.40.50.300">
    <property type="entry name" value="P-loop containing nucleotide triphosphate hydrolases"/>
    <property type="match status" value="2"/>
</dbReference>
<evidence type="ECO:0000256" key="5">
    <source>
        <dbReference type="ARBA" id="ARBA00022801"/>
    </source>
</evidence>
<comment type="catalytic activity">
    <reaction evidence="12">
        <text>Couples ATP hydrolysis with the unwinding of duplex DNA by translocating in the 3'-5' direction.</text>
        <dbReference type="EC" id="5.6.2.4"/>
    </reaction>
</comment>
<dbReference type="EC" id="5.6.2.4" evidence="13"/>
<keyword evidence="3 15" id="KW-0547">Nucleotide-binding</keyword>
<dbReference type="GO" id="GO:0043138">
    <property type="term" value="F:3'-5' DNA helicase activity"/>
    <property type="evidence" value="ECO:0007669"/>
    <property type="project" value="UniProtKB-EC"/>
</dbReference>
<keyword evidence="10" id="KW-0234">DNA repair</keyword>
<dbReference type="PANTHER" id="PTHR11070">
    <property type="entry name" value="UVRD / RECB / PCRA DNA HELICASE FAMILY MEMBER"/>
    <property type="match status" value="1"/>
</dbReference>
<evidence type="ECO:0000313" key="19">
    <source>
        <dbReference type="Proteomes" id="UP000285655"/>
    </source>
</evidence>
<dbReference type="GO" id="GO:0005524">
    <property type="term" value="F:ATP binding"/>
    <property type="evidence" value="ECO:0007669"/>
    <property type="project" value="UniProtKB-UniRule"/>
</dbReference>
<evidence type="ECO:0000256" key="7">
    <source>
        <dbReference type="ARBA" id="ARBA00022839"/>
    </source>
</evidence>
<sequence>MEDLLKGLNKEQRDAVTHTSGPLLIIAGAGTGKTTVITRRIAYLIATKKALPSEILALTFTDKAAAEMEERVDELVPYGFVDTWISTFHAFGDRILRDHALDLGLTTDFRVLSKPEQTIFMQDNLSAFDLKHFSPLGNPMKHIDALLGHFSKLKDELITPAEYLEYADFLLSSRAQAEGSLKNSEGKGFLRSPLRGVGRNDNAIEAEKTLEIARAFERYQELMAEAGNLDFGDQINMVIKLFKGSPKVLEKYRRQFKYILVDEFQDTNYAQNELLKLLASKNGNITVVGDDDQSIYRFRGAAISNILSFAKDYPKCKQIVLTENYRSTQSILDSAYKMIKHNDPDRLEVKNNIIKKLRSKVTVDRVAPIHIHCDTVTSEADKVAKTIKEKYEAGEYSLKDFAILARSRNSAQPFIHALDHAGIPYKFSGSAGLYDRPEVRLLIHFARALTNPGDNLAFYHLLISDVYNMPVEDAVKLNEISHKNKRSLNHIAKAEKMEVSEKSQGILDRVCTDMEGFREESRDMTAGQILYSFLKETGYLTRLVAEAEKSAEAQVAIQNIAKFFESVGNFEKVSEDKSVVNFVRHLGALMDAGDDPATAEVDPDLEAVSILTVHKSKGLEFPVVFLVSLVSDSFPTRKRAEQLPIPEELIKEGLPEGEWHTQEERRLFYVGMTRAKEILYLTSAEDYGGKRTRKVSPFVLEAIDAPSLAKEKTKLDKLEVIKRFEKNHKVEMPRKFYDGKSTLILNAHQIDDYLSCPKKFEYIHVLRVPIMAHHSVVYGSAMHKAIEHYYVQKKAGKNITADDIIEVFHSTWWSEGFITREHEDKRRKQGEKSLREFFSREEAAKNLPDEVEAKFEVKLNLRPEDDQPLADGVKIRGRFDAVFNSSSVIPTEAEESLSPRHSASSSVIPAQAGISPHIEIRDFKTSEVESQEQADKKAKSNRQLSVYALAKQTETGVIPEVSLYFVDSGYIGKVEKKEKDLDKTREEIAKVAEGIKTENFAAAPGYQECSRCAYREICPHTSK</sequence>
<dbReference type="PROSITE" id="PS51198">
    <property type="entry name" value="UVRD_HELICASE_ATP_BIND"/>
    <property type="match status" value="1"/>
</dbReference>
<keyword evidence="5 15" id="KW-0378">Hydrolase</keyword>
<dbReference type="InterPro" id="IPR038726">
    <property type="entry name" value="PDDEXK_AddAB-type"/>
</dbReference>
<accession>A0A419DAU1</accession>
<evidence type="ECO:0000256" key="6">
    <source>
        <dbReference type="ARBA" id="ARBA00022806"/>
    </source>
</evidence>
<evidence type="ECO:0000256" key="8">
    <source>
        <dbReference type="ARBA" id="ARBA00022840"/>
    </source>
</evidence>
<dbReference type="GO" id="GO:0033202">
    <property type="term" value="C:DNA helicase complex"/>
    <property type="evidence" value="ECO:0007669"/>
    <property type="project" value="TreeGrafter"/>
</dbReference>
<evidence type="ECO:0000259" key="17">
    <source>
        <dbReference type="PROSITE" id="PS51217"/>
    </source>
</evidence>
<evidence type="ECO:0000313" key="18">
    <source>
        <dbReference type="EMBL" id="RJO60251.1"/>
    </source>
</evidence>
<feature type="domain" description="UvrD-like helicase C-terminal" evidence="17">
    <location>
        <begin position="329"/>
        <end position="618"/>
    </location>
</feature>
<keyword evidence="11" id="KW-0413">Isomerase</keyword>
<dbReference type="InterPro" id="IPR014016">
    <property type="entry name" value="UvrD-like_ATP-bd"/>
</dbReference>
<dbReference type="InterPro" id="IPR011604">
    <property type="entry name" value="PDDEXK-like_dom_sf"/>
</dbReference>
<dbReference type="Gene3D" id="1.10.486.10">
    <property type="entry name" value="PCRA, domain 4"/>
    <property type="match status" value="1"/>
</dbReference>